<feature type="region of interest" description="Disordered" evidence="1">
    <location>
        <begin position="683"/>
        <end position="775"/>
    </location>
</feature>
<comment type="caution">
    <text evidence="3">The sequence shown here is derived from an EMBL/GenBank/DDBJ whole genome shotgun (WGS) entry which is preliminary data.</text>
</comment>
<dbReference type="GO" id="GO:0005886">
    <property type="term" value="C:plasma membrane"/>
    <property type="evidence" value="ECO:0007669"/>
    <property type="project" value="TreeGrafter"/>
</dbReference>
<dbReference type="PANTHER" id="PTHR10217">
    <property type="entry name" value="VOLTAGE AND LIGAND GATED POTASSIUM CHANNEL"/>
    <property type="match status" value="1"/>
</dbReference>
<keyword evidence="2" id="KW-0472">Membrane</keyword>
<feature type="compositionally biased region" description="Basic and acidic residues" evidence="1">
    <location>
        <begin position="749"/>
        <end position="759"/>
    </location>
</feature>
<feature type="compositionally biased region" description="Low complexity" evidence="1">
    <location>
        <begin position="1174"/>
        <end position="1187"/>
    </location>
</feature>
<dbReference type="EMBL" id="LSRX01000284">
    <property type="protein sequence ID" value="OLQ01678.1"/>
    <property type="molecule type" value="Genomic_DNA"/>
</dbReference>
<evidence type="ECO:0000313" key="3">
    <source>
        <dbReference type="EMBL" id="OLQ01678.1"/>
    </source>
</evidence>
<keyword evidence="4" id="KW-1185">Reference proteome</keyword>
<evidence type="ECO:0000313" key="4">
    <source>
        <dbReference type="Proteomes" id="UP000186817"/>
    </source>
</evidence>
<dbReference type="GO" id="GO:0005249">
    <property type="term" value="F:voltage-gated potassium channel activity"/>
    <property type="evidence" value="ECO:0007669"/>
    <property type="project" value="TreeGrafter"/>
</dbReference>
<dbReference type="Proteomes" id="UP000186817">
    <property type="component" value="Unassembled WGS sequence"/>
</dbReference>
<proteinExistence type="predicted"/>
<accession>A0A1Q9E2M2</accession>
<sequence length="1380" mass="154778">MADAGDSAVGKDFWKLYARLGEAHRHAIAELTSSHSKLGEDLCYLNGDAAADDGYIVDDDDDDSITCRRLGAAIAQLAETQLFQGQRSPGSFSFFAFAFAFAFAVAGGPARQISMGAGDIKARETAAKLQDYKDLFDRHAIPHEKQKLPSLDDDDDEDGEHCFCPRAELVFMPTGFFRILLPLHVFDAMVPTPIFWYLDIIVHFRTCFYMEGKFVKDAGKIAQRYIRGWFLCDFSPLRFSHILEWNVLADLYLDSRAPYAVAVLSEDLYNVVIIKFLLRLARFAKLNGIAQPLRRGALTSADGRQIAFDPVYGEQADEMDRIPNLSKTVVGIYTYLIAFTTGDSNRIVRNAGSDAGLEAWRRLHNEHDWLAKKRQYEEFTDQRGRPCRISDDSLMAAMYKLMPTSLEQQVMFHSDEYDSFEDLYDRLVAYASTKHSLKMTDKPRCSVLLAVVTGTTVGSATAAKAKAKEQEQEQEGWDQEGRDGWCSSSWSEQPAPEPPAEADQQAGGIGSLDLNHLESLAESVAKMNCSSVESYKVQWRGAKWLKLNYDSGAATMAIPDELIEGPLEARGEFIVASGEEIPNFGRFRVPAMDANGKRRSFAAYATKVHKPLGSAAEFSSTHDCVLWAEGGTLIPKNSALAIGLRKEYYRLKEIHGECDELPLYREGNLYNMYLKQDGVPEQLSPLQEASTSSGASAEEGRQSGNARQAKAIFEDGSVETVEDDWKEGLGWPTEEEEPAEGGRTAGSEPPHEESEEFRKSRAAAEPTPEQRENHFLENHAVYRPWCEVCVKSRGVGTQHRRALKKEAAESSEGPRIFSDYFFMSNDEDSVPMLALKFSRSKRIAAAALPRKGISELGCKFMSNFINMTGVMRFVNFSDGEPAMKALKEESARKVVEVEAIPRECPVGDHQKNGEIESAVREFKRQMRAVRMSLEGRLARALPDDDPFLMWIPTFAGDCIAFHRRGADVKTPWERETGRKWRRPFLEFGEKVMIKEAYDRSSGPKRDWQARMIPGRYVGHHARTGAVMGLTSEGVKFGTGVSRLAASERWSTERLEELRGLPWDLQPRLREARAVVDAEGVSVPRFPLMERDESVRVKDYRNRVQEAAAKQPQVPQQQAAATAEQQQLESSTQEVESRKRESVSGEVPESPSKRPVPASQWEQEGHGRYRKRQAEVPAEASAQAPAESGPVSVEVLGSAIELGEQKNELAYRCYELLWGYRAEQGQIQACIWYKVGVVSDEGWVSQYEFSEKNMDYRRGDVLRVSEMQPPRLFASIEARTTLERVFGLIVAFLAVLVFSTLLGVLAMIGDSVLVCAITNLTNQLNKASEDRRHQFRQLRKYLNQHHINEDLSLRITGFLQGAYSLRQAAEQRGSRGEELAL</sequence>
<feature type="transmembrane region" description="Helical" evidence="2">
    <location>
        <begin position="1284"/>
        <end position="1307"/>
    </location>
</feature>
<gene>
    <name evidence="3" type="ORF">AK812_SmicGene15565</name>
</gene>
<dbReference type="PANTHER" id="PTHR10217:SF435">
    <property type="entry name" value="POTASSIUM VOLTAGE-GATED CHANNEL PROTEIN EAG"/>
    <property type="match status" value="1"/>
</dbReference>
<reference evidence="3 4" key="1">
    <citation type="submission" date="2016-02" db="EMBL/GenBank/DDBJ databases">
        <title>Genome analysis of coral dinoflagellate symbionts highlights evolutionary adaptations to a symbiotic lifestyle.</title>
        <authorList>
            <person name="Aranda M."/>
            <person name="Li Y."/>
            <person name="Liew Y.J."/>
            <person name="Baumgarten S."/>
            <person name="Simakov O."/>
            <person name="Wilson M."/>
            <person name="Piel J."/>
            <person name="Ashoor H."/>
            <person name="Bougouffa S."/>
            <person name="Bajic V.B."/>
            <person name="Ryu T."/>
            <person name="Ravasi T."/>
            <person name="Bayer T."/>
            <person name="Micklem G."/>
            <person name="Kim H."/>
            <person name="Bhak J."/>
            <person name="Lajeunesse T.C."/>
            <person name="Voolstra C.R."/>
        </authorList>
    </citation>
    <scope>NUCLEOTIDE SEQUENCE [LARGE SCALE GENOMIC DNA]</scope>
    <source>
        <strain evidence="3 4">CCMP2467</strain>
    </source>
</reference>
<feature type="region of interest" description="Disordered" evidence="1">
    <location>
        <begin position="1105"/>
        <end position="1187"/>
    </location>
</feature>
<feature type="compositionally biased region" description="Acidic residues" evidence="1">
    <location>
        <begin position="716"/>
        <end position="725"/>
    </location>
</feature>
<protein>
    <submittedName>
        <fullName evidence="3">Uncharacterized protein</fullName>
    </submittedName>
</protein>
<organism evidence="3 4">
    <name type="scientific">Symbiodinium microadriaticum</name>
    <name type="common">Dinoflagellate</name>
    <name type="synonym">Zooxanthella microadriatica</name>
    <dbReference type="NCBI Taxonomy" id="2951"/>
    <lineage>
        <taxon>Eukaryota</taxon>
        <taxon>Sar</taxon>
        <taxon>Alveolata</taxon>
        <taxon>Dinophyceae</taxon>
        <taxon>Suessiales</taxon>
        <taxon>Symbiodiniaceae</taxon>
        <taxon>Symbiodinium</taxon>
    </lineage>
</organism>
<evidence type="ECO:0000256" key="2">
    <source>
        <dbReference type="SAM" id="Phobius"/>
    </source>
</evidence>
<dbReference type="InterPro" id="IPR050818">
    <property type="entry name" value="KCNH_animal-type"/>
</dbReference>
<keyword evidence="2" id="KW-0812">Transmembrane</keyword>
<feature type="region of interest" description="Disordered" evidence="1">
    <location>
        <begin position="463"/>
        <end position="507"/>
    </location>
</feature>
<feature type="compositionally biased region" description="Low complexity" evidence="1">
    <location>
        <begin position="688"/>
        <end position="697"/>
    </location>
</feature>
<keyword evidence="2" id="KW-1133">Transmembrane helix</keyword>
<dbReference type="GO" id="GO:0042391">
    <property type="term" value="P:regulation of membrane potential"/>
    <property type="evidence" value="ECO:0007669"/>
    <property type="project" value="TreeGrafter"/>
</dbReference>
<name>A0A1Q9E2M2_SYMMI</name>
<feature type="compositionally biased region" description="Low complexity" evidence="1">
    <location>
        <begin position="1105"/>
        <end position="1126"/>
    </location>
</feature>
<dbReference type="OrthoDB" id="429363at2759"/>
<evidence type="ECO:0000256" key="1">
    <source>
        <dbReference type="SAM" id="MobiDB-lite"/>
    </source>
</evidence>